<evidence type="ECO:0000313" key="2">
    <source>
        <dbReference type="EMBL" id="GBF09263.1"/>
    </source>
</evidence>
<dbReference type="Proteomes" id="UP000291213">
    <property type="component" value="Unassembled WGS sequence"/>
</dbReference>
<dbReference type="EMBL" id="BDMD01000051">
    <property type="protein sequence ID" value="GBF09263.1"/>
    <property type="molecule type" value="Genomic_DNA"/>
</dbReference>
<name>A0A401HA23_AERPX</name>
<comment type="caution">
    <text evidence="2">The sequence shown here is derived from an EMBL/GenBank/DDBJ whole genome shotgun (WGS) entry which is preliminary data.</text>
</comment>
<feature type="compositionally biased region" description="Polar residues" evidence="1">
    <location>
        <begin position="1"/>
        <end position="15"/>
    </location>
</feature>
<feature type="region of interest" description="Disordered" evidence="1">
    <location>
        <begin position="1"/>
        <end position="37"/>
    </location>
</feature>
<gene>
    <name evidence="2" type="ORF">apy_09880</name>
</gene>
<dbReference type="AlphaFoldDB" id="A0A401HA23"/>
<protein>
    <submittedName>
        <fullName evidence="2">Uncharacterized protein</fullName>
    </submittedName>
</protein>
<organism evidence="2 3">
    <name type="scientific">Aeropyrum pernix</name>
    <dbReference type="NCBI Taxonomy" id="56636"/>
    <lineage>
        <taxon>Archaea</taxon>
        <taxon>Thermoproteota</taxon>
        <taxon>Thermoprotei</taxon>
        <taxon>Desulfurococcales</taxon>
        <taxon>Desulfurococcaceae</taxon>
        <taxon>Aeropyrum</taxon>
    </lineage>
</organism>
<sequence length="87" mass="9667">MDKPETTASSDTSTAHLKGPMASRIEPSSPDPNGVTYTPCNPFMETHSLSDGTYNPLRLNNVYWLKEKWVWKAGFKILEVLVGKAVL</sequence>
<evidence type="ECO:0000313" key="3">
    <source>
        <dbReference type="Proteomes" id="UP000291213"/>
    </source>
</evidence>
<reference evidence="2 3" key="1">
    <citation type="submission" date="2017-02" db="EMBL/GenBank/DDBJ databases">
        <title>isolation and characterization of a novel temperate virus Aeropyrum globular virus 1 infecting hyperthermophilic archaeon Aeropyrum.</title>
        <authorList>
            <person name="Yumiya M."/>
            <person name="Yoshida T."/>
            <person name="Sako Y."/>
        </authorList>
    </citation>
    <scope>NUCLEOTIDE SEQUENCE [LARGE SCALE GENOMIC DNA]</scope>
    <source>
        <strain evidence="2 3">YK1-12-2013</strain>
    </source>
</reference>
<evidence type="ECO:0000256" key="1">
    <source>
        <dbReference type="SAM" id="MobiDB-lite"/>
    </source>
</evidence>
<proteinExistence type="predicted"/>
<accession>A0A401HA23</accession>